<evidence type="ECO:0000313" key="1">
    <source>
        <dbReference type="EMBL" id="CAH1398911.1"/>
    </source>
</evidence>
<evidence type="ECO:0000313" key="2">
    <source>
        <dbReference type="Proteomes" id="UP001152798"/>
    </source>
</evidence>
<keyword evidence="2" id="KW-1185">Reference proteome</keyword>
<dbReference type="EMBL" id="OV725080">
    <property type="protein sequence ID" value="CAH1398911.1"/>
    <property type="molecule type" value="Genomic_DNA"/>
</dbReference>
<name>A0A9P0HBE9_NEZVI</name>
<dbReference type="Proteomes" id="UP001152798">
    <property type="component" value="Chromosome 4"/>
</dbReference>
<dbReference type="AlphaFoldDB" id="A0A9P0HBE9"/>
<protein>
    <submittedName>
        <fullName evidence="1">Uncharacterized protein</fullName>
    </submittedName>
</protein>
<accession>A0A9P0HBE9</accession>
<gene>
    <name evidence="1" type="ORF">NEZAVI_LOCUS8469</name>
</gene>
<proteinExistence type="predicted"/>
<sequence length="34" mass="4064">MILFVRSIEVVRMILFVRSIEVRGIDYFSKEFGL</sequence>
<reference evidence="1" key="1">
    <citation type="submission" date="2022-01" db="EMBL/GenBank/DDBJ databases">
        <authorList>
            <person name="King R."/>
        </authorList>
    </citation>
    <scope>NUCLEOTIDE SEQUENCE</scope>
</reference>
<organism evidence="1 2">
    <name type="scientific">Nezara viridula</name>
    <name type="common">Southern green stink bug</name>
    <name type="synonym">Cimex viridulus</name>
    <dbReference type="NCBI Taxonomy" id="85310"/>
    <lineage>
        <taxon>Eukaryota</taxon>
        <taxon>Metazoa</taxon>
        <taxon>Ecdysozoa</taxon>
        <taxon>Arthropoda</taxon>
        <taxon>Hexapoda</taxon>
        <taxon>Insecta</taxon>
        <taxon>Pterygota</taxon>
        <taxon>Neoptera</taxon>
        <taxon>Paraneoptera</taxon>
        <taxon>Hemiptera</taxon>
        <taxon>Heteroptera</taxon>
        <taxon>Panheteroptera</taxon>
        <taxon>Pentatomomorpha</taxon>
        <taxon>Pentatomoidea</taxon>
        <taxon>Pentatomidae</taxon>
        <taxon>Pentatominae</taxon>
        <taxon>Nezara</taxon>
    </lineage>
</organism>